<reference evidence="2" key="1">
    <citation type="submission" date="2025-08" db="UniProtKB">
        <authorList>
            <consortium name="Ensembl"/>
        </authorList>
    </citation>
    <scope>IDENTIFICATION</scope>
</reference>
<proteinExistence type="predicted"/>
<feature type="domain" description="PRELI/MSF1" evidence="1">
    <location>
        <begin position="14"/>
        <end position="89"/>
    </location>
</feature>
<dbReference type="PROSITE" id="PS50904">
    <property type="entry name" value="PRELI_MSF1"/>
    <property type="match status" value="1"/>
</dbReference>
<reference evidence="2" key="2">
    <citation type="submission" date="2025-09" db="UniProtKB">
        <authorList>
            <consortium name="Ensembl"/>
        </authorList>
    </citation>
    <scope>IDENTIFICATION</scope>
</reference>
<organism evidence="2 3">
    <name type="scientific">Theropithecus gelada</name>
    <name type="common">Gelada baboon</name>
    <dbReference type="NCBI Taxonomy" id="9565"/>
    <lineage>
        <taxon>Eukaryota</taxon>
        <taxon>Metazoa</taxon>
        <taxon>Chordata</taxon>
        <taxon>Craniata</taxon>
        <taxon>Vertebrata</taxon>
        <taxon>Euteleostomi</taxon>
        <taxon>Mammalia</taxon>
        <taxon>Eutheria</taxon>
        <taxon>Euarchontoglires</taxon>
        <taxon>Primates</taxon>
        <taxon>Haplorrhini</taxon>
        <taxon>Catarrhini</taxon>
        <taxon>Cercopithecidae</taxon>
        <taxon>Cercopithecinae</taxon>
        <taxon>Theropithecus</taxon>
    </lineage>
</organism>
<dbReference type="Pfam" id="PF04707">
    <property type="entry name" value="PRELI"/>
    <property type="match status" value="1"/>
</dbReference>
<protein>
    <recommendedName>
        <fullName evidence="1">PRELI/MSF1 domain-containing protein</fullName>
    </recommendedName>
</protein>
<dbReference type="PANTHER" id="PTHR11158">
    <property type="entry name" value="MSF1/PX19 RELATED"/>
    <property type="match status" value="1"/>
</dbReference>
<dbReference type="InterPro" id="IPR037365">
    <property type="entry name" value="Slowmo/Ups"/>
</dbReference>
<dbReference type="GO" id="GO:0005758">
    <property type="term" value="C:mitochondrial intermembrane space"/>
    <property type="evidence" value="ECO:0007669"/>
    <property type="project" value="InterPro"/>
</dbReference>
<accession>A0A8D2F8P9</accession>
<name>A0A8D2F8P9_THEGE</name>
<evidence type="ECO:0000259" key="1">
    <source>
        <dbReference type="PROSITE" id="PS50904"/>
    </source>
</evidence>
<dbReference type="Ensembl" id="ENSTGET00000020902.1">
    <property type="protein sequence ID" value="ENSTGEP00000017515.1"/>
    <property type="gene ID" value="ENSTGEG00000014169.1"/>
</dbReference>
<dbReference type="AlphaFoldDB" id="A0A8D2F8P9"/>
<keyword evidence="3" id="KW-1185">Reference proteome</keyword>
<evidence type="ECO:0000313" key="3">
    <source>
        <dbReference type="Proteomes" id="UP000694411"/>
    </source>
</evidence>
<sequence>MKKERACAGKLWFLKPSDLMRVIHYQEKTVTIAAMQKYPNPMNLSVVGVDVLDRHTDPSEKLCSHRLSTNWELPSIVKSLTGARNNTVV</sequence>
<evidence type="ECO:0000313" key="2">
    <source>
        <dbReference type="Ensembl" id="ENSTGEP00000017515.1"/>
    </source>
</evidence>
<dbReference type="InterPro" id="IPR006797">
    <property type="entry name" value="PRELI/MSF1_dom"/>
</dbReference>
<dbReference type="Proteomes" id="UP000694411">
    <property type="component" value="Unassembled WGS sequence"/>
</dbReference>